<evidence type="ECO:0000313" key="3">
    <source>
        <dbReference type="Proteomes" id="UP000319342"/>
    </source>
</evidence>
<protein>
    <submittedName>
        <fullName evidence="2">Uncharacterized protein</fullName>
    </submittedName>
</protein>
<keyword evidence="3" id="KW-1185">Reference proteome</keyword>
<feature type="compositionally biased region" description="Basic and acidic residues" evidence="1">
    <location>
        <begin position="692"/>
        <end position="703"/>
    </location>
</feature>
<gene>
    <name evidence="2" type="ORF">Pla163_00110</name>
</gene>
<organism evidence="2 3">
    <name type="scientific">Rohdeia mirabilis</name>
    <dbReference type="NCBI Taxonomy" id="2528008"/>
    <lineage>
        <taxon>Bacteria</taxon>
        <taxon>Pseudomonadati</taxon>
        <taxon>Planctomycetota</taxon>
        <taxon>Planctomycetia</taxon>
        <taxon>Planctomycetia incertae sedis</taxon>
        <taxon>Rohdeia</taxon>
    </lineage>
</organism>
<proteinExistence type="predicted"/>
<evidence type="ECO:0000313" key="2">
    <source>
        <dbReference type="EMBL" id="QDU82917.1"/>
    </source>
</evidence>
<name>A0A518CUL7_9BACT</name>
<dbReference type="RefSeq" id="WP_145181675.1">
    <property type="nucleotide sequence ID" value="NZ_CP036290.1"/>
</dbReference>
<sequence length="945" mass="100295">MIARVLAFVLLLGSGLALLTWLESRDSFVPMLAPDAPSADGGARLPIGTISIWDRQEFASYGPDGGLKSRLVAEDALSTVNGEQVLIDVKIDMFESESGTTTARITSERAVVELNQSVDQIIPEPSDTIRMQAVVVDVRSGSRLAPLQLTTPSLVVNSANQRFQTVDRVVATSNDVDLEGEGCLFDLNAGRLVFTRDAEATVTAGDGRTARLHSRDALEVLRPPGVGTRPVTVVARGRARLGLSGDEGLALEANEVELEGMGDPDREGTFRFTDLVARGEVVLLARGNRFQCREARFVMSPDGAFGSVRLSGAIEGELDPTTADVAGIDDAALAAANGQRVSLWGRGPMDLRLGTDRGFDLAGPAELAWEDTRLWAEGGLRGVPGSAGRPLSFEAWSGVRVERDAWVVRTEQLEGRWLPESADAPAVIELEALTLATATGQDRDGSMVQLRAREGFALELTGKTWKVTRAIGVDLETGGRRPLTASADRVDDFTVDPVLGPMLSANEHVQVTVDGQFLRGQELTVKGLDDLVVKSSDGPVLLDGPGLHAEAREVRRVGDRVVAVGGASAHLERPGLELDLVAERIEVTGSIDAPADAPLRLRAIGGVNANVVEQDGAERMTIATQDLEVVRQPVPGGDQVQTTVRAREGVVATVVGRVGDHDLVARELDALVIGTPFVRSESADGAASPEAAPERRGSVEARGAVEVESRAPTVILGKGDTFSIDHQGRGTLVADPGRKVSANGTLPGGGQPFDVVGSSIEFDPTSMSIVEPRIEVKDPMRTGDGSGGETPAIIELVATCRRLEATEVSVVFDGDVSFLGTTPALESWTLRCARAELFTEVVPPKPGAEAEGGSKTSTRRRPRELVATGDVRVVFSEGLRAEGDTMTARAFDQRVRVEGTPARLRETGLDFVATYFDIDTVNALWEAGPFYVGPSSLGGEPSKKP</sequence>
<reference evidence="2 3" key="1">
    <citation type="submission" date="2019-02" db="EMBL/GenBank/DDBJ databases">
        <title>Deep-cultivation of Planctomycetes and their phenomic and genomic characterization uncovers novel biology.</title>
        <authorList>
            <person name="Wiegand S."/>
            <person name="Jogler M."/>
            <person name="Boedeker C."/>
            <person name="Pinto D."/>
            <person name="Vollmers J."/>
            <person name="Rivas-Marin E."/>
            <person name="Kohn T."/>
            <person name="Peeters S.H."/>
            <person name="Heuer A."/>
            <person name="Rast P."/>
            <person name="Oberbeckmann S."/>
            <person name="Bunk B."/>
            <person name="Jeske O."/>
            <person name="Meyerdierks A."/>
            <person name="Storesund J.E."/>
            <person name="Kallscheuer N."/>
            <person name="Luecker S."/>
            <person name="Lage O.M."/>
            <person name="Pohl T."/>
            <person name="Merkel B.J."/>
            <person name="Hornburger P."/>
            <person name="Mueller R.-W."/>
            <person name="Bruemmer F."/>
            <person name="Labrenz M."/>
            <person name="Spormann A.M."/>
            <person name="Op den Camp H."/>
            <person name="Overmann J."/>
            <person name="Amann R."/>
            <person name="Jetten M.S.M."/>
            <person name="Mascher T."/>
            <person name="Medema M.H."/>
            <person name="Devos D.P."/>
            <person name="Kaster A.-K."/>
            <person name="Ovreas L."/>
            <person name="Rohde M."/>
            <person name="Galperin M.Y."/>
            <person name="Jogler C."/>
        </authorList>
    </citation>
    <scope>NUCLEOTIDE SEQUENCE [LARGE SCALE GENOMIC DNA]</scope>
    <source>
        <strain evidence="2 3">Pla163</strain>
    </source>
</reference>
<dbReference type="EMBL" id="CP036290">
    <property type="protein sequence ID" value="QDU82917.1"/>
    <property type="molecule type" value="Genomic_DNA"/>
</dbReference>
<feature type="region of interest" description="Disordered" evidence="1">
    <location>
        <begin position="680"/>
        <end position="703"/>
    </location>
</feature>
<dbReference type="OrthoDB" id="10015710at2"/>
<evidence type="ECO:0000256" key="1">
    <source>
        <dbReference type="SAM" id="MobiDB-lite"/>
    </source>
</evidence>
<dbReference type="Gene3D" id="2.60.450.10">
    <property type="entry name" value="Lipopolysaccharide (LPS) transport protein A like domain"/>
    <property type="match status" value="1"/>
</dbReference>
<dbReference type="Proteomes" id="UP000319342">
    <property type="component" value="Chromosome"/>
</dbReference>
<dbReference type="AlphaFoldDB" id="A0A518CUL7"/>
<accession>A0A518CUL7</accession>